<comment type="function">
    <text evidence="1">General (non sugar-specific) component of the phosphoenolpyruvate-dependent sugar phosphotransferase system (sugar PTS). This major carbohydrate active-transport system catalyzes the phosphorylation of incoming sugar substrates concomitantly with their translocation across the cell membrane. The phosphoryl group from phosphoenolpyruvate (PEP) is transferred to the phosphoryl carrier protein HPr by enzyme I. Phospho-HPr then transfers it to the PTS EIIA domain.</text>
</comment>
<name>A0A7L5AM23_9MICO</name>
<dbReference type="PRINTS" id="PR00107">
    <property type="entry name" value="PHOSPHOCPHPR"/>
</dbReference>
<dbReference type="OrthoDB" id="9809047at2"/>
<dbReference type="SUPFAM" id="SSF55594">
    <property type="entry name" value="HPr-like"/>
    <property type="match status" value="1"/>
</dbReference>
<dbReference type="PROSITE" id="PS51350">
    <property type="entry name" value="PTS_HPR_DOM"/>
    <property type="match status" value="1"/>
</dbReference>
<evidence type="ECO:0000313" key="7">
    <source>
        <dbReference type="EMBL" id="QHO71132.1"/>
    </source>
</evidence>
<evidence type="ECO:0000256" key="5">
    <source>
        <dbReference type="ARBA" id="ARBA00022683"/>
    </source>
</evidence>
<dbReference type="GO" id="GO:0005737">
    <property type="term" value="C:cytoplasm"/>
    <property type="evidence" value="ECO:0007669"/>
    <property type="project" value="UniProtKB-SubCell"/>
</dbReference>
<dbReference type="InterPro" id="IPR050399">
    <property type="entry name" value="HPr"/>
</dbReference>
<protein>
    <recommendedName>
        <fullName evidence="3">Phosphocarrier protein HPr</fullName>
    </recommendedName>
</protein>
<dbReference type="PANTHER" id="PTHR33705">
    <property type="entry name" value="PHOSPHOCARRIER PROTEIN HPR"/>
    <property type="match status" value="1"/>
</dbReference>
<evidence type="ECO:0000256" key="3">
    <source>
        <dbReference type="ARBA" id="ARBA00020422"/>
    </source>
</evidence>
<dbReference type="RefSeq" id="WP_161887487.1">
    <property type="nucleotide sequence ID" value="NZ_CP017146.1"/>
</dbReference>
<evidence type="ECO:0000256" key="2">
    <source>
        <dbReference type="ARBA" id="ARBA00004496"/>
    </source>
</evidence>
<dbReference type="Pfam" id="PF00381">
    <property type="entry name" value="PTS-HPr"/>
    <property type="match status" value="1"/>
</dbReference>
<dbReference type="CDD" id="cd00367">
    <property type="entry name" value="PTS-HPr_like"/>
    <property type="match status" value="1"/>
</dbReference>
<evidence type="ECO:0000259" key="6">
    <source>
        <dbReference type="PROSITE" id="PS51350"/>
    </source>
</evidence>
<evidence type="ECO:0000256" key="4">
    <source>
        <dbReference type="ARBA" id="ARBA00022490"/>
    </source>
</evidence>
<dbReference type="PANTHER" id="PTHR33705:SF2">
    <property type="entry name" value="PHOSPHOCARRIER PROTEIN NPR"/>
    <property type="match status" value="1"/>
</dbReference>
<keyword evidence="4" id="KW-0963">Cytoplasm</keyword>
<dbReference type="KEGG" id="mant:BHD05_10585"/>
<comment type="subcellular location">
    <subcellularLocation>
        <location evidence="2">Cytoplasm</location>
    </subcellularLocation>
</comment>
<dbReference type="Proteomes" id="UP000464507">
    <property type="component" value="Chromosome"/>
</dbReference>
<accession>A0A7L5AM23</accession>
<evidence type="ECO:0000313" key="8">
    <source>
        <dbReference type="Proteomes" id="UP000464507"/>
    </source>
</evidence>
<dbReference type="AlphaFoldDB" id="A0A7L5AM23"/>
<sequence length="89" mass="9007">MAERTVVIASAIGLHARPASLFCQAAAATGIPITLMSQEGRRVNAASILGVLSLGIDHGETVHLSAEGDGADAALDTLIELLGSDLDAQ</sequence>
<dbReference type="GO" id="GO:0009401">
    <property type="term" value="P:phosphoenolpyruvate-dependent sugar phosphotransferase system"/>
    <property type="evidence" value="ECO:0007669"/>
    <property type="project" value="UniProtKB-KW"/>
</dbReference>
<dbReference type="InterPro" id="IPR000032">
    <property type="entry name" value="HPr-like"/>
</dbReference>
<keyword evidence="7" id="KW-0418">Kinase</keyword>
<dbReference type="InterPro" id="IPR035895">
    <property type="entry name" value="HPr-like_sf"/>
</dbReference>
<keyword evidence="5" id="KW-0598">Phosphotransferase system</keyword>
<organism evidence="7 8">
    <name type="scientific">Marisediminicola antarctica</name>
    <dbReference type="NCBI Taxonomy" id="674079"/>
    <lineage>
        <taxon>Bacteria</taxon>
        <taxon>Bacillati</taxon>
        <taxon>Actinomycetota</taxon>
        <taxon>Actinomycetes</taxon>
        <taxon>Micrococcales</taxon>
        <taxon>Microbacteriaceae</taxon>
        <taxon>Marisediminicola</taxon>
    </lineage>
</organism>
<dbReference type="InterPro" id="IPR001020">
    <property type="entry name" value="PTS_HPr_His_P_site"/>
</dbReference>
<dbReference type="Gene3D" id="3.30.1340.10">
    <property type="entry name" value="HPr-like"/>
    <property type="match status" value="1"/>
</dbReference>
<dbReference type="GO" id="GO:0016301">
    <property type="term" value="F:kinase activity"/>
    <property type="evidence" value="ECO:0007669"/>
    <property type="project" value="UniProtKB-KW"/>
</dbReference>
<dbReference type="PROSITE" id="PS00369">
    <property type="entry name" value="PTS_HPR_HIS"/>
    <property type="match status" value="1"/>
</dbReference>
<evidence type="ECO:0000256" key="1">
    <source>
        <dbReference type="ARBA" id="ARBA00003681"/>
    </source>
</evidence>
<feature type="domain" description="HPr" evidence="6">
    <location>
        <begin position="1"/>
        <end position="89"/>
    </location>
</feature>
<keyword evidence="8" id="KW-1185">Reference proteome</keyword>
<reference evidence="7 8" key="1">
    <citation type="submission" date="2016-09" db="EMBL/GenBank/DDBJ databases">
        <title>Complete genome sequence of microbes from the polar regions.</title>
        <authorList>
            <person name="Liao L."/>
            <person name="Chen B."/>
        </authorList>
    </citation>
    <scope>NUCLEOTIDE SEQUENCE [LARGE SCALE GENOMIC DNA]</scope>
    <source>
        <strain evidence="7 8">ZS314</strain>
    </source>
</reference>
<dbReference type="NCBIfam" id="TIGR01003">
    <property type="entry name" value="PTS_HPr_family"/>
    <property type="match status" value="1"/>
</dbReference>
<gene>
    <name evidence="7" type="ORF">BHD05_10585</name>
</gene>
<dbReference type="EMBL" id="CP017146">
    <property type="protein sequence ID" value="QHO71132.1"/>
    <property type="molecule type" value="Genomic_DNA"/>
</dbReference>
<proteinExistence type="predicted"/>
<keyword evidence="7" id="KW-0808">Transferase</keyword>